<evidence type="ECO:0000256" key="7">
    <source>
        <dbReference type="ARBA" id="ARBA00022741"/>
    </source>
</evidence>
<evidence type="ECO:0000256" key="13">
    <source>
        <dbReference type="ARBA" id="ARBA00047939"/>
    </source>
</evidence>
<evidence type="ECO:0000256" key="6">
    <source>
        <dbReference type="ARBA" id="ARBA00022737"/>
    </source>
</evidence>
<dbReference type="Proteomes" id="UP000695022">
    <property type="component" value="Unplaced"/>
</dbReference>
<evidence type="ECO:0000256" key="8">
    <source>
        <dbReference type="ARBA" id="ARBA00022803"/>
    </source>
</evidence>
<keyword evidence="9" id="KW-0067">ATP-binding</keyword>
<dbReference type="PROSITE" id="PS50005">
    <property type="entry name" value="TPR"/>
    <property type="match status" value="1"/>
</dbReference>
<keyword evidence="11 17" id="KW-0472">Membrane</keyword>
<evidence type="ECO:0000256" key="4">
    <source>
        <dbReference type="ARBA" id="ARBA00022692"/>
    </source>
</evidence>
<evidence type="ECO:0000256" key="14">
    <source>
        <dbReference type="ARBA" id="ARBA00048696"/>
    </source>
</evidence>
<evidence type="ECO:0000256" key="11">
    <source>
        <dbReference type="ARBA" id="ARBA00023136"/>
    </source>
</evidence>
<evidence type="ECO:0000256" key="2">
    <source>
        <dbReference type="ARBA" id="ARBA00009742"/>
    </source>
</evidence>
<dbReference type="InterPro" id="IPR040198">
    <property type="entry name" value="Fido_containing"/>
</dbReference>
<keyword evidence="4 17" id="KW-0812">Transmembrane</keyword>
<evidence type="ECO:0000259" key="18">
    <source>
        <dbReference type="PROSITE" id="PS51459"/>
    </source>
</evidence>
<dbReference type="Gene3D" id="1.10.3290.10">
    <property type="entry name" value="Fido-like domain"/>
    <property type="match status" value="1"/>
</dbReference>
<accession>A0ABM1ETX0</accession>
<dbReference type="InterPro" id="IPR011990">
    <property type="entry name" value="TPR-like_helical_dom_sf"/>
</dbReference>
<comment type="catalytic activity">
    <reaction evidence="13">
        <text>L-threonyl-[protein] + ATP = 3-O-(5'-adenylyl)-L-threonyl-[protein] + diphosphate</text>
        <dbReference type="Rhea" id="RHEA:54292"/>
        <dbReference type="Rhea" id="RHEA-COMP:11060"/>
        <dbReference type="Rhea" id="RHEA-COMP:13847"/>
        <dbReference type="ChEBI" id="CHEBI:30013"/>
        <dbReference type="ChEBI" id="CHEBI:30616"/>
        <dbReference type="ChEBI" id="CHEBI:33019"/>
        <dbReference type="ChEBI" id="CHEBI:138113"/>
        <dbReference type="EC" id="2.7.7.108"/>
    </reaction>
</comment>
<dbReference type="PANTHER" id="PTHR13504">
    <property type="entry name" value="FIDO DOMAIN-CONTAINING PROTEIN DDB_G0283145"/>
    <property type="match status" value="1"/>
</dbReference>
<dbReference type="InterPro" id="IPR036597">
    <property type="entry name" value="Fido-like_dom_sf"/>
</dbReference>
<feature type="repeat" description="TPR" evidence="16">
    <location>
        <begin position="105"/>
        <end position="138"/>
    </location>
</feature>
<dbReference type="EC" id="2.7.7.108" evidence="12"/>
<comment type="catalytic activity">
    <reaction evidence="14">
        <text>L-tyrosyl-[protein] + ATP = O-(5'-adenylyl)-L-tyrosyl-[protein] + diphosphate</text>
        <dbReference type="Rhea" id="RHEA:54288"/>
        <dbReference type="Rhea" id="RHEA-COMP:10136"/>
        <dbReference type="Rhea" id="RHEA-COMP:13846"/>
        <dbReference type="ChEBI" id="CHEBI:30616"/>
        <dbReference type="ChEBI" id="CHEBI:33019"/>
        <dbReference type="ChEBI" id="CHEBI:46858"/>
        <dbReference type="ChEBI" id="CHEBI:83624"/>
        <dbReference type="EC" id="2.7.7.108"/>
    </reaction>
</comment>
<dbReference type="InterPro" id="IPR003812">
    <property type="entry name" value="Fido"/>
</dbReference>
<keyword evidence="6" id="KW-0677">Repeat</keyword>
<dbReference type="SUPFAM" id="SSF140931">
    <property type="entry name" value="Fic-like"/>
    <property type="match status" value="1"/>
</dbReference>
<keyword evidence="5" id="KW-0548">Nucleotidyltransferase</keyword>
<keyword evidence="3" id="KW-0808">Transferase</keyword>
<dbReference type="Gene3D" id="1.25.40.10">
    <property type="entry name" value="Tetratricopeptide repeat domain"/>
    <property type="match status" value="1"/>
</dbReference>
<protein>
    <recommendedName>
        <fullName evidence="12">protein adenylyltransferase</fullName>
        <ecNumber evidence="12">2.7.7.108</ecNumber>
    </recommendedName>
</protein>
<evidence type="ECO:0000256" key="16">
    <source>
        <dbReference type="PROSITE-ProRule" id="PRU00339"/>
    </source>
</evidence>
<keyword evidence="10 17" id="KW-1133">Transmembrane helix</keyword>
<evidence type="ECO:0000313" key="20">
    <source>
        <dbReference type="RefSeq" id="XP_014675641.1"/>
    </source>
</evidence>
<evidence type="ECO:0000256" key="5">
    <source>
        <dbReference type="ARBA" id="ARBA00022695"/>
    </source>
</evidence>
<dbReference type="RefSeq" id="XP_014675641.1">
    <property type="nucleotide sequence ID" value="XM_014820155.1"/>
</dbReference>
<comment type="subcellular location">
    <subcellularLocation>
        <location evidence="1">Membrane</location>
        <topology evidence="1">Single-pass membrane protein</topology>
    </subcellularLocation>
</comment>
<keyword evidence="8 16" id="KW-0802">TPR repeat</keyword>
<dbReference type="PROSITE" id="PS51459">
    <property type="entry name" value="FIDO"/>
    <property type="match status" value="1"/>
</dbReference>
<feature type="domain" description="Fido" evidence="18">
    <location>
        <begin position="285"/>
        <end position="420"/>
    </location>
</feature>
<evidence type="ECO:0000313" key="19">
    <source>
        <dbReference type="Proteomes" id="UP000695022"/>
    </source>
</evidence>
<evidence type="ECO:0000256" key="1">
    <source>
        <dbReference type="ARBA" id="ARBA00004167"/>
    </source>
</evidence>
<sequence length="463" mass="52529">MRQKLSVTLIFLAGVCFATFVSLLPYLLDSNRIRKSQYVSGNPLLSTTANVVARLGIFQWRPVYDNWDNFFPSDSPGIHETALIRNTGHFVPKLNSANADLKAEAVASFNLALEMKESGKIAKAKKLFNHALNLDPLHADILYEYGWFLEEHQNDVLLAEHMYNRALTVSPDHQLARQKRKNVLPLVEELDQKSFGRIDRKRDLLMKIPDSNLAFRRAKKEAYFQHIYHTTALEGNTMNLMQTRYIVETRMAIAGKSILEHNEILGMDAALSFINNTLLNRIGRISMADILDIHVRVLGAVEPTEAGKLRATQVYVGGFAPPEPIQLVPLMSEFLEWLNSAEAMSLHPIEFAARAHYRLVYIHPFVDGNGRTSRLLMNLVLMQAGYPPVVVRVEDRLEYYETLEKANHGDLRPFVRFIARCTEQTVDTFLRAITEHNVSALEIASVDDGRTIIMEGGEVDRED</sequence>
<feature type="transmembrane region" description="Helical" evidence="17">
    <location>
        <begin position="7"/>
        <end position="28"/>
    </location>
</feature>
<evidence type="ECO:0000256" key="3">
    <source>
        <dbReference type="ARBA" id="ARBA00022679"/>
    </source>
</evidence>
<evidence type="ECO:0000256" key="17">
    <source>
        <dbReference type="SAM" id="Phobius"/>
    </source>
</evidence>
<keyword evidence="19" id="KW-1185">Reference proteome</keyword>
<name>A0ABM1ETX0_PRICU</name>
<reference evidence="20" key="1">
    <citation type="submission" date="2025-08" db="UniProtKB">
        <authorList>
            <consortium name="RefSeq"/>
        </authorList>
    </citation>
    <scope>IDENTIFICATION</scope>
</reference>
<dbReference type="GeneID" id="106815658"/>
<dbReference type="Pfam" id="PF02661">
    <property type="entry name" value="Fic"/>
    <property type="match status" value="1"/>
</dbReference>
<dbReference type="SUPFAM" id="SSF48452">
    <property type="entry name" value="TPR-like"/>
    <property type="match status" value="1"/>
</dbReference>
<keyword evidence="7" id="KW-0547">Nucleotide-binding</keyword>
<comment type="catalytic activity">
    <reaction evidence="15">
        <text>3-O-(5'-adenylyl)-L-threonyl-[protein] + H2O = L-threonyl-[protein] + AMP + H(+)</text>
        <dbReference type="Rhea" id="RHEA:55932"/>
        <dbReference type="Rhea" id="RHEA-COMP:11060"/>
        <dbReference type="Rhea" id="RHEA-COMP:13847"/>
        <dbReference type="ChEBI" id="CHEBI:15377"/>
        <dbReference type="ChEBI" id="CHEBI:15378"/>
        <dbReference type="ChEBI" id="CHEBI:30013"/>
        <dbReference type="ChEBI" id="CHEBI:138113"/>
        <dbReference type="ChEBI" id="CHEBI:456215"/>
    </reaction>
</comment>
<evidence type="ECO:0000256" key="12">
    <source>
        <dbReference type="ARBA" id="ARBA00034531"/>
    </source>
</evidence>
<dbReference type="PANTHER" id="PTHR13504:SF34">
    <property type="entry name" value="PROTEIN ADENYLYLTRANSFERASE FICD"/>
    <property type="match status" value="1"/>
</dbReference>
<evidence type="ECO:0000256" key="15">
    <source>
        <dbReference type="ARBA" id="ARBA00049297"/>
    </source>
</evidence>
<dbReference type="InterPro" id="IPR019734">
    <property type="entry name" value="TPR_rpt"/>
</dbReference>
<evidence type="ECO:0000256" key="10">
    <source>
        <dbReference type="ARBA" id="ARBA00022989"/>
    </source>
</evidence>
<gene>
    <name evidence="20" type="primary">LOC106815658</name>
</gene>
<evidence type="ECO:0000256" key="9">
    <source>
        <dbReference type="ARBA" id="ARBA00022840"/>
    </source>
</evidence>
<organism evidence="19 20">
    <name type="scientific">Priapulus caudatus</name>
    <name type="common">Priapulid worm</name>
    <dbReference type="NCBI Taxonomy" id="37621"/>
    <lineage>
        <taxon>Eukaryota</taxon>
        <taxon>Metazoa</taxon>
        <taxon>Ecdysozoa</taxon>
        <taxon>Scalidophora</taxon>
        <taxon>Priapulida</taxon>
        <taxon>Priapulimorpha</taxon>
        <taxon>Priapulimorphida</taxon>
        <taxon>Priapulidae</taxon>
        <taxon>Priapulus</taxon>
    </lineage>
</organism>
<proteinExistence type="inferred from homology"/>
<comment type="similarity">
    <text evidence="2">Belongs to the fic family.</text>
</comment>